<dbReference type="OrthoDB" id="5166556at2"/>
<keyword evidence="2" id="KW-1185">Reference proteome</keyword>
<evidence type="ECO:0000313" key="1">
    <source>
        <dbReference type="EMBL" id="TDO54811.1"/>
    </source>
</evidence>
<evidence type="ECO:0000313" key="2">
    <source>
        <dbReference type="Proteomes" id="UP000295388"/>
    </source>
</evidence>
<proteinExistence type="predicted"/>
<organism evidence="1 2">
    <name type="scientific">Kribbella caucasensis</name>
    <dbReference type="NCBI Taxonomy" id="2512215"/>
    <lineage>
        <taxon>Bacteria</taxon>
        <taxon>Bacillati</taxon>
        <taxon>Actinomycetota</taxon>
        <taxon>Actinomycetes</taxon>
        <taxon>Propionibacteriales</taxon>
        <taxon>Kribbellaceae</taxon>
        <taxon>Kribbella</taxon>
    </lineage>
</organism>
<dbReference type="AlphaFoldDB" id="A0A4R6KQH3"/>
<gene>
    <name evidence="1" type="ORF">EV643_101602</name>
</gene>
<evidence type="ECO:0008006" key="3">
    <source>
        <dbReference type="Google" id="ProtNLM"/>
    </source>
</evidence>
<sequence>MLSQALNAVRIPSRRLDLRQAHHHVGVGRGHVVSEAWIDDLDRWVVLDGQNGSYWIDADGNPLGISELQDLDTTPSFVPVGSVEPLTEQLAAAWFTYFASVSTTGATLASPPFAPIFQEMRVIRTPRLAHDRSFIYPRLSDVSTALAGTVDRPTVRFDHSHPYGTGIQLHLDTGSLDIDEWPLELTPGEHELAVTIRTPYGETAPRRFAYLVR</sequence>
<comment type="caution">
    <text evidence="1">The sequence shown here is derived from an EMBL/GenBank/DDBJ whole genome shotgun (WGS) entry which is preliminary data.</text>
</comment>
<dbReference type="RefSeq" id="WP_133798352.1">
    <property type="nucleotide sequence ID" value="NZ_SNWQ01000001.1"/>
</dbReference>
<dbReference type="Proteomes" id="UP000295388">
    <property type="component" value="Unassembled WGS sequence"/>
</dbReference>
<dbReference type="EMBL" id="SNWQ01000001">
    <property type="protein sequence ID" value="TDO54811.1"/>
    <property type="molecule type" value="Genomic_DNA"/>
</dbReference>
<name>A0A4R6KQH3_9ACTN</name>
<reference evidence="1 2" key="1">
    <citation type="submission" date="2019-03" db="EMBL/GenBank/DDBJ databases">
        <title>Genomic Encyclopedia of Type Strains, Phase III (KMG-III): the genomes of soil and plant-associated and newly described type strains.</title>
        <authorList>
            <person name="Whitman W."/>
        </authorList>
    </citation>
    <scope>NUCLEOTIDE SEQUENCE [LARGE SCALE GENOMIC DNA]</scope>
    <source>
        <strain evidence="1 2">VKM Ac-2527</strain>
    </source>
</reference>
<accession>A0A4R6KQH3</accession>
<protein>
    <recommendedName>
        <fullName evidence="3">Transglutaminase superfamily protein</fullName>
    </recommendedName>
</protein>